<protein>
    <recommendedName>
        <fullName evidence="3">Zinc-finger domain-containing protein</fullName>
    </recommendedName>
</protein>
<evidence type="ECO:0000313" key="2">
    <source>
        <dbReference type="EMBL" id="SVC17890.1"/>
    </source>
</evidence>
<dbReference type="EMBL" id="UINC01077610">
    <property type="protein sequence ID" value="SVC17890.1"/>
    <property type="molecule type" value="Genomic_DNA"/>
</dbReference>
<evidence type="ECO:0000256" key="1">
    <source>
        <dbReference type="SAM" id="Phobius"/>
    </source>
</evidence>
<dbReference type="AlphaFoldDB" id="A0A382K0B5"/>
<feature type="transmembrane region" description="Helical" evidence="1">
    <location>
        <begin position="95"/>
        <end position="116"/>
    </location>
</feature>
<proteinExistence type="predicted"/>
<sequence>MTCNQIHQHLTNYLERNCEKSEIVLIARHIESCRGCARQLTEMQQVKSLLKRTRTIEKHPCTISEMITAIIEQTTHPLPGSVIPIRKTRLFRDNWYIIAMATSIIATAVSIFWLLLSPETPTITHRPMESDDMSIYLQEHEFHADKSVFSNGSFGSVILSKNGK</sequence>
<gene>
    <name evidence="2" type="ORF">METZ01_LOCUS270744</name>
</gene>
<keyword evidence="1" id="KW-0472">Membrane</keyword>
<keyword evidence="1" id="KW-1133">Transmembrane helix</keyword>
<reference evidence="2" key="1">
    <citation type="submission" date="2018-05" db="EMBL/GenBank/DDBJ databases">
        <authorList>
            <person name="Lanie J.A."/>
            <person name="Ng W.-L."/>
            <person name="Kazmierczak K.M."/>
            <person name="Andrzejewski T.M."/>
            <person name="Davidsen T.M."/>
            <person name="Wayne K.J."/>
            <person name="Tettelin H."/>
            <person name="Glass J.I."/>
            <person name="Rusch D."/>
            <person name="Podicherti R."/>
            <person name="Tsui H.-C.T."/>
            <person name="Winkler M.E."/>
        </authorList>
    </citation>
    <scope>NUCLEOTIDE SEQUENCE</scope>
</reference>
<accession>A0A382K0B5</accession>
<organism evidence="2">
    <name type="scientific">marine metagenome</name>
    <dbReference type="NCBI Taxonomy" id="408172"/>
    <lineage>
        <taxon>unclassified sequences</taxon>
        <taxon>metagenomes</taxon>
        <taxon>ecological metagenomes</taxon>
    </lineage>
</organism>
<name>A0A382K0B5_9ZZZZ</name>
<evidence type="ECO:0008006" key="3">
    <source>
        <dbReference type="Google" id="ProtNLM"/>
    </source>
</evidence>
<keyword evidence="1" id="KW-0812">Transmembrane</keyword>